<dbReference type="Pfam" id="PF00651">
    <property type="entry name" value="BTB"/>
    <property type="match status" value="1"/>
</dbReference>
<dbReference type="OrthoDB" id="6359816at2759"/>
<dbReference type="EMBL" id="GL883027">
    <property type="protein sequence ID" value="EGG14765.1"/>
    <property type="molecule type" value="Genomic_DNA"/>
</dbReference>
<dbReference type="InterPro" id="IPR000210">
    <property type="entry name" value="BTB/POZ_dom"/>
</dbReference>
<gene>
    <name evidence="3" type="primary">triA</name>
    <name evidence="3" type="ORF">DFA_10638</name>
</gene>
<feature type="compositionally biased region" description="Low complexity" evidence="1">
    <location>
        <begin position="21"/>
        <end position="44"/>
    </location>
</feature>
<feature type="compositionally biased region" description="Acidic residues" evidence="1">
    <location>
        <begin position="349"/>
        <end position="377"/>
    </location>
</feature>
<dbReference type="GO" id="GO:0031154">
    <property type="term" value="P:culmination involved in sorocarp development"/>
    <property type="evidence" value="ECO:0007669"/>
    <property type="project" value="EnsemblProtists"/>
</dbReference>
<dbReference type="OMA" id="WENMNIG"/>
<sequence>MSTMEFDSRVRDSPLMRISFNGNGSKKSSNTKQLSQSTSSTKTTDFQLSRSPLTSSNDDGGGAHEEDIIKLSKDLINTFGILLGDDDQPPPFSDVIFKVRDRRFFASKIMLVSRSEYFKAMFMSSMKESSIKEITLEGVEPDVFYVVLRYICIGVLDLDIDIRIIGSIYQYCDLLGLNRGKDLALGIMNRAATSFMDKPDLDNAMLLWDSANRNMINVEAIHPNLRAFIVQYAPLVLYSDVFLTLSEKTICDMLRNDGLRLEELDILECMVEWCRTNSGYILNSVPSSAAQNNSNKNNKRNSATYHLNDRKKDMDGDQSSCSSRCSSRRGSIVEKETGDLNRSDSHTDDDSDDDESSYSEDFDDEFTDDDDKEDSANDDYYYSEQGDQNEEWDESLDKNLLNKLLPLIRWENMNIGDAFERLDNLKIVPEKDITGLLRGIMKANRGEPFQFLGYHYKRPRNIRKRPYPIEFLLAITQPFDTSKVTNEIIPLNNFGGNEFGPENSCQFLYRVRKDIKLPANLERFTFKDREFFVQLKEREKGQLAVYLAFGSKILKPLAMSVTASIIGLRFQESIEFNYKKLFEEGFDSAWGWPRFVSLETLQKDKYSHYGDSFCVLVELNTIYN</sequence>
<dbReference type="GO" id="GO:0001709">
    <property type="term" value="P:cell fate determination"/>
    <property type="evidence" value="ECO:0007669"/>
    <property type="project" value="EnsemblProtists"/>
</dbReference>
<accession>F4QAZ3</accession>
<dbReference type="SUPFAM" id="SSF54695">
    <property type="entry name" value="POZ domain"/>
    <property type="match status" value="1"/>
</dbReference>
<dbReference type="CDD" id="cd00121">
    <property type="entry name" value="MATH"/>
    <property type="match status" value="1"/>
</dbReference>
<evidence type="ECO:0000256" key="1">
    <source>
        <dbReference type="SAM" id="MobiDB-lite"/>
    </source>
</evidence>
<dbReference type="PANTHER" id="PTHR46306:SF1">
    <property type="entry name" value="BTB_POZ DOMAIN-CONTAINING PROTEIN 9"/>
    <property type="match status" value="1"/>
</dbReference>
<proteinExistence type="predicted"/>
<dbReference type="GeneID" id="14866816"/>
<keyword evidence="4" id="KW-1185">Reference proteome</keyword>
<feature type="compositionally biased region" description="Basic and acidic residues" evidence="1">
    <location>
        <begin position="331"/>
        <end position="348"/>
    </location>
</feature>
<feature type="compositionally biased region" description="Low complexity" evidence="1">
    <location>
        <begin position="287"/>
        <end position="303"/>
    </location>
</feature>
<protein>
    <submittedName>
        <fullName evidence="3">BTB/POZ domain-containing protein</fullName>
    </submittedName>
</protein>
<dbReference type="GO" id="GO:0030435">
    <property type="term" value="P:sporulation resulting in formation of a cellular spore"/>
    <property type="evidence" value="ECO:0007669"/>
    <property type="project" value="EnsemblProtists"/>
</dbReference>
<reference evidence="4" key="1">
    <citation type="journal article" date="2011" name="Genome Res.">
        <title>Phylogeny-wide analysis of social amoeba genomes highlights ancient origins for complex intercellular communication.</title>
        <authorList>
            <person name="Heidel A.J."/>
            <person name="Lawal H.M."/>
            <person name="Felder M."/>
            <person name="Schilde C."/>
            <person name="Helps N.R."/>
            <person name="Tunggal B."/>
            <person name="Rivero F."/>
            <person name="John U."/>
            <person name="Schleicher M."/>
            <person name="Eichinger L."/>
            <person name="Platzer M."/>
            <person name="Noegel A.A."/>
            <person name="Schaap P."/>
            <person name="Gloeckner G."/>
        </authorList>
    </citation>
    <scope>NUCLEOTIDE SEQUENCE [LARGE SCALE GENOMIC DNA]</scope>
    <source>
        <strain evidence="4">SH3</strain>
    </source>
</reference>
<dbReference type="Proteomes" id="UP000007797">
    <property type="component" value="Unassembled WGS sequence"/>
</dbReference>
<evidence type="ECO:0000313" key="3">
    <source>
        <dbReference type="EMBL" id="EGG14765.1"/>
    </source>
</evidence>
<dbReference type="GO" id="GO:0031152">
    <property type="term" value="P:aggregation involved in sorocarp development"/>
    <property type="evidence" value="ECO:0007669"/>
    <property type="project" value="EnsemblProtists"/>
</dbReference>
<dbReference type="InterPro" id="IPR011333">
    <property type="entry name" value="SKP1/BTB/POZ_sf"/>
</dbReference>
<dbReference type="RefSeq" id="XP_004351281.1">
    <property type="nucleotide sequence ID" value="XM_004351229.1"/>
</dbReference>
<dbReference type="Gene3D" id="3.30.710.10">
    <property type="entry name" value="Potassium Channel Kv1.1, Chain A"/>
    <property type="match status" value="1"/>
</dbReference>
<feature type="region of interest" description="Disordered" evidence="1">
    <location>
        <begin position="16"/>
        <end position="62"/>
    </location>
</feature>
<dbReference type="InterPro" id="IPR002083">
    <property type="entry name" value="MATH/TRAF_dom"/>
</dbReference>
<feature type="domain" description="BTB" evidence="2">
    <location>
        <begin position="93"/>
        <end position="160"/>
    </location>
</feature>
<organism evidence="3 4">
    <name type="scientific">Cavenderia fasciculata</name>
    <name type="common">Slime mold</name>
    <name type="synonym">Dictyostelium fasciculatum</name>
    <dbReference type="NCBI Taxonomy" id="261658"/>
    <lineage>
        <taxon>Eukaryota</taxon>
        <taxon>Amoebozoa</taxon>
        <taxon>Evosea</taxon>
        <taxon>Eumycetozoa</taxon>
        <taxon>Dictyostelia</taxon>
        <taxon>Acytosteliales</taxon>
        <taxon>Cavenderiaceae</taxon>
        <taxon>Cavenderia</taxon>
    </lineage>
</organism>
<dbReference type="PROSITE" id="PS50097">
    <property type="entry name" value="BTB"/>
    <property type="match status" value="1"/>
</dbReference>
<feature type="region of interest" description="Disordered" evidence="1">
    <location>
        <begin position="286"/>
        <end position="392"/>
    </location>
</feature>
<dbReference type="InterPro" id="IPR052407">
    <property type="entry name" value="BTB_POZ_domain_cont_9"/>
</dbReference>
<feature type="compositionally biased region" description="Polar residues" evidence="1">
    <location>
        <begin position="45"/>
        <end position="58"/>
    </location>
</feature>
<dbReference type="InterPro" id="IPR011705">
    <property type="entry name" value="BACK"/>
</dbReference>
<dbReference type="GO" id="GO:0005737">
    <property type="term" value="C:cytoplasm"/>
    <property type="evidence" value="ECO:0007669"/>
    <property type="project" value="TreeGrafter"/>
</dbReference>
<dbReference type="FunFam" id="3.30.710.10:FF:000390">
    <property type="entry name" value="AGAP000475-PA"/>
    <property type="match status" value="1"/>
</dbReference>
<dbReference type="AlphaFoldDB" id="F4QAZ3"/>
<dbReference type="KEGG" id="dfa:DFA_10638"/>
<evidence type="ECO:0000313" key="4">
    <source>
        <dbReference type="Proteomes" id="UP000007797"/>
    </source>
</evidence>
<feature type="compositionally biased region" description="Low complexity" evidence="1">
    <location>
        <begin position="319"/>
        <end position="330"/>
    </location>
</feature>
<dbReference type="STRING" id="1054147.F4QAZ3"/>
<dbReference type="SMART" id="SM00225">
    <property type="entry name" value="BTB"/>
    <property type="match status" value="1"/>
</dbReference>
<name>F4QAZ3_CACFS</name>
<evidence type="ECO:0000259" key="2">
    <source>
        <dbReference type="PROSITE" id="PS50097"/>
    </source>
</evidence>
<dbReference type="Pfam" id="PF07707">
    <property type="entry name" value="BACK"/>
    <property type="match status" value="1"/>
</dbReference>
<dbReference type="GO" id="GO:0016338">
    <property type="term" value="P:calcium-independent cell-cell adhesion via plasma membrane cell-adhesion molecules"/>
    <property type="evidence" value="ECO:0007669"/>
    <property type="project" value="EnsemblProtists"/>
</dbReference>
<dbReference type="Gene3D" id="1.25.40.420">
    <property type="match status" value="1"/>
</dbReference>
<dbReference type="PANTHER" id="PTHR46306">
    <property type="entry name" value="BTB/POZ DOMAIN-CONTAINING PROTEIN 9"/>
    <property type="match status" value="1"/>
</dbReference>